<reference evidence="6" key="1">
    <citation type="journal article" date="2017" name="Nature">
        <title>The genome of Chenopodium quinoa.</title>
        <authorList>
            <person name="Jarvis D.E."/>
            <person name="Ho Y.S."/>
            <person name="Lightfoot D.J."/>
            <person name="Schmoeckel S.M."/>
            <person name="Li B."/>
            <person name="Borm T.J.A."/>
            <person name="Ohyanagi H."/>
            <person name="Mineta K."/>
            <person name="Michell C.T."/>
            <person name="Saber N."/>
            <person name="Kharbatia N.M."/>
            <person name="Rupper R.R."/>
            <person name="Sharp A.R."/>
            <person name="Dally N."/>
            <person name="Boughton B.A."/>
            <person name="Woo Y.H."/>
            <person name="Gao G."/>
            <person name="Schijlen E.G.W.M."/>
            <person name="Guo X."/>
            <person name="Momin A.A."/>
            <person name="Negrao S."/>
            <person name="Al-Babili S."/>
            <person name="Gehring C."/>
            <person name="Roessner U."/>
            <person name="Jung C."/>
            <person name="Murphy K."/>
            <person name="Arold S.T."/>
            <person name="Gojobori T."/>
            <person name="van der Linden C.G."/>
            <person name="van Loo E.N."/>
            <person name="Jellen E.N."/>
            <person name="Maughan P.J."/>
            <person name="Tester M."/>
        </authorList>
    </citation>
    <scope>NUCLEOTIDE SEQUENCE [LARGE SCALE GENOMIC DNA]</scope>
    <source>
        <strain evidence="6">cv. PI 614886</strain>
    </source>
</reference>
<comment type="cofactor">
    <cofactor evidence="5">
        <name>heme</name>
        <dbReference type="ChEBI" id="CHEBI:30413"/>
    </cofactor>
</comment>
<evidence type="ECO:0008006" key="8">
    <source>
        <dbReference type="Google" id="ProtNLM"/>
    </source>
</evidence>
<evidence type="ECO:0000256" key="2">
    <source>
        <dbReference type="ARBA" id="ARBA00022723"/>
    </source>
</evidence>
<dbReference type="Gene3D" id="1.10.630.10">
    <property type="entry name" value="Cytochrome P450"/>
    <property type="match status" value="1"/>
</dbReference>
<dbReference type="SUPFAM" id="SSF48264">
    <property type="entry name" value="Cytochrome P450"/>
    <property type="match status" value="1"/>
</dbReference>
<keyword evidence="3 5" id="KW-0408">Iron</keyword>
<keyword evidence="2 5" id="KW-0479">Metal-binding</keyword>
<evidence type="ECO:0000313" key="7">
    <source>
        <dbReference type="Proteomes" id="UP000596660"/>
    </source>
</evidence>
<evidence type="ECO:0000256" key="5">
    <source>
        <dbReference type="PIRSR" id="PIRSR602403-1"/>
    </source>
</evidence>
<dbReference type="GO" id="GO:0016705">
    <property type="term" value="F:oxidoreductase activity, acting on paired donors, with incorporation or reduction of molecular oxygen"/>
    <property type="evidence" value="ECO:0007669"/>
    <property type="project" value="InterPro"/>
</dbReference>
<name>A0A803LNZ0_CHEQI</name>
<evidence type="ECO:0000256" key="3">
    <source>
        <dbReference type="ARBA" id="ARBA00023004"/>
    </source>
</evidence>
<dbReference type="Proteomes" id="UP000596660">
    <property type="component" value="Unplaced"/>
</dbReference>
<dbReference type="GO" id="GO:0006631">
    <property type="term" value="P:fatty acid metabolic process"/>
    <property type="evidence" value="ECO:0007669"/>
    <property type="project" value="UniProtKB-ARBA"/>
</dbReference>
<dbReference type="AlphaFoldDB" id="A0A803LNZ0"/>
<feature type="binding site" description="axial binding residue" evidence="5">
    <location>
        <position position="450"/>
    </location>
    <ligand>
        <name>heme</name>
        <dbReference type="ChEBI" id="CHEBI:30413"/>
    </ligand>
    <ligandPart>
        <name>Fe</name>
        <dbReference type="ChEBI" id="CHEBI:18248"/>
    </ligandPart>
</feature>
<dbReference type="PRINTS" id="PR00465">
    <property type="entry name" value="EP450IV"/>
</dbReference>
<dbReference type="InterPro" id="IPR002403">
    <property type="entry name" value="Cyt_P450_E_grp-IV"/>
</dbReference>
<dbReference type="PANTHER" id="PTHR24286:SF302">
    <property type="entry name" value="ALLENE OXIDE SYNTHASE 2"/>
    <property type="match status" value="1"/>
</dbReference>
<proteinExistence type="predicted"/>
<dbReference type="GO" id="GO:0020037">
    <property type="term" value="F:heme binding"/>
    <property type="evidence" value="ECO:0007669"/>
    <property type="project" value="InterPro"/>
</dbReference>
<evidence type="ECO:0000256" key="1">
    <source>
        <dbReference type="ARBA" id="ARBA00022617"/>
    </source>
</evidence>
<dbReference type="GeneID" id="110705015"/>
<dbReference type="GO" id="GO:0016125">
    <property type="term" value="P:sterol metabolic process"/>
    <property type="evidence" value="ECO:0007669"/>
    <property type="project" value="TreeGrafter"/>
</dbReference>
<dbReference type="GO" id="GO:0005506">
    <property type="term" value="F:iron ion binding"/>
    <property type="evidence" value="ECO:0007669"/>
    <property type="project" value="InterPro"/>
</dbReference>
<dbReference type="Pfam" id="PF00067">
    <property type="entry name" value="p450"/>
    <property type="match status" value="1"/>
</dbReference>
<dbReference type="SMR" id="A0A803LNZ0"/>
<dbReference type="GO" id="GO:0016829">
    <property type="term" value="F:lyase activity"/>
    <property type="evidence" value="ECO:0007669"/>
    <property type="project" value="UniProtKB-KW"/>
</dbReference>
<gene>
    <name evidence="6" type="primary">LOC110705015</name>
</gene>
<dbReference type="InterPro" id="IPR036396">
    <property type="entry name" value="Cyt_P450_sf"/>
</dbReference>
<dbReference type="RefSeq" id="XP_021738527.1">
    <property type="nucleotide sequence ID" value="XM_021882835.1"/>
</dbReference>
<reference evidence="6" key="2">
    <citation type="submission" date="2021-03" db="UniProtKB">
        <authorList>
            <consortium name="EnsemblPlants"/>
        </authorList>
    </citation>
    <scope>IDENTIFICATION</scope>
</reference>
<dbReference type="GO" id="GO:0004497">
    <property type="term" value="F:monooxygenase activity"/>
    <property type="evidence" value="ECO:0007669"/>
    <property type="project" value="InterPro"/>
</dbReference>
<protein>
    <recommendedName>
        <fullName evidence="8">Allene oxide synthase</fullName>
    </recommendedName>
</protein>
<keyword evidence="4" id="KW-0456">Lyase</keyword>
<dbReference type="OMA" id="VYWSNER"/>
<evidence type="ECO:0000256" key="4">
    <source>
        <dbReference type="ARBA" id="ARBA00023239"/>
    </source>
</evidence>
<dbReference type="PANTHER" id="PTHR24286">
    <property type="entry name" value="CYTOCHROME P450 26"/>
    <property type="match status" value="1"/>
</dbReference>
<dbReference type="InterPro" id="IPR001128">
    <property type="entry name" value="Cyt_P450"/>
</dbReference>
<keyword evidence="1 5" id="KW-0349">Heme</keyword>
<evidence type="ECO:0000313" key="6">
    <source>
        <dbReference type="EnsemblPlants" id="AUR62016669-RA:cds"/>
    </source>
</evidence>
<dbReference type="Gramene" id="AUR62016669-RA">
    <property type="protein sequence ID" value="AUR62016669-RA:cds"/>
    <property type="gene ID" value="AUR62016669"/>
</dbReference>
<sequence length="499" mass="56540">MSSPCVSSSHLKNKSDYKLSSPPLLSDLPLREIPGSYGLPFFGAIKDRWDYFYVQGEDQFFRSRMEKYNSTVFRVNMPPGPWISHDSRVIVLLDGNSFPVLFDTFKVEKRDVLTGTYMPSTSFTGGYRVCAYLDPSEPAHASLKSLLLSFLTSKHEEIVPLYKSCLKGMFDELEDQLRGKGRAEFGPPNDVVSLEFVFRLFCDGKSPLDTKLESKGPSMFKKWLICQLAPLKTLGLSKLLIPIDDFILHSIRLPFFLVKGDYKRLYDAFYSSATSYLDKAESFGISREEACHNLVFIAGFNAFGGFLRWFPLFIKWVASGGETLHRELAKEIRAAVRCEGGVTLNAINKMTLTKSVVYEALRIEPPVLYQYGLAKDDLMIHSHDAAFKIKKGEMIFGYQPFATKDPKIFHNPDKFIGNRFVGEKGEKLLKYVLWSNGRGIDDPTMDNKQCPGKNLVELLSRFFLVEFFLRYDTFSVEIGTLLSDTTVTFLSLKKATTSA</sequence>
<organism evidence="6 7">
    <name type="scientific">Chenopodium quinoa</name>
    <name type="common">Quinoa</name>
    <dbReference type="NCBI Taxonomy" id="63459"/>
    <lineage>
        <taxon>Eukaryota</taxon>
        <taxon>Viridiplantae</taxon>
        <taxon>Streptophyta</taxon>
        <taxon>Embryophyta</taxon>
        <taxon>Tracheophyta</taxon>
        <taxon>Spermatophyta</taxon>
        <taxon>Magnoliopsida</taxon>
        <taxon>eudicotyledons</taxon>
        <taxon>Gunneridae</taxon>
        <taxon>Pentapetalae</taxon>
        <taxon>Caryophyllales</taxon>
        <taxon>Chenopodiaceae</taxon>
        <taxon>Chenopodioideae</taxon>
        <taxon>Atripliceae</taxon>
        <taxon>Chenopodium</taxon>
    </lineage>
</organism>
<accession>A0A803LNZ0</accession>
<dbReference type="EnsemblPlants" id="AUR62016669-RA">
    <property type="protein sequence ID" value="AUR62016669-RA:cds"/>
    <property type="gene ID" value="AUR62016669"/>
</dbReference>
<keyword evidence="7" id="KW-1185">Reference proteome</keyword>
<dbReference type="CDD" id="cd11071">
    <property type="entry name" value="CYP74"/>
    <property type="match status" value="1"/>
</dbReference>
<dbReference type="FunFam" id="1.10.630.10:FF:000024">
    <property type="entry name" value="Allene oxide synthase, chloroplastic"/>
    <property type="match status" value="1"/>
</dbReference>